<dbReference type="SUPFAM" id="SSF55073">
    <property type="entry name" value="Nucleotide cyclase"/>
    <property type="match status" value="1"/>
</dbReference>
<feature type="repeat" description="TPR" evidence="3">
    <location>
        <begin position="945"/>
        <end position="978"/>
    </location>
</feature>
<dbReference type="EMBL" id="AP024480">
    <property type="protein sequence ID" value="BCS80730.1"/>
    <property type="molecule type" value="Genomic_DNA"/>
</dbReference>
<dbReference type="Gene3D" id="3.30.70.1230">
    <property type="entry name" value="Nucleotide cyclase"/>
    <property type="match status" value="1"/>
</dbReference>
<name>A0ABM7NKW1_9FIRM</name>
<dbReference type="PROSITE" id="PS50125">
    <property type="entry name" value="GUANYLATE_CYCLASE_2"/>
    <property type="match status" value="1"/>
</dbReference>
<keyword evidence="2" id="KW-0067">ATP-binding</keyword>
<keyword evidence="3" id="KW-0802">TPR repeat</keyword>
<dbReference type="Pfam" id="PF00211">
    <property type="entry name" value="Guanylate_cyc"/>
    <property type="match status" value="1"/>
</dbReference>
<accession>A0ABM7NKW1</accession>
<evidence type="ECO:0000256" key="3">
    <source>
        <dbReference type="PROSITE-ProRule" id="PRU00339"/>
    </source>
</evidence>
<protein>
    <recommendedName>
        <fullName evidence="4">Guanylate cyclase domain-containing protein</fullName>
    </recommendedName>
</protein>
<dbReference type="Gene3D" id="1.25.40.10">
    <property type="entry name" value="Tetratricopeptide repeat domain"/>
    <property type="match status" value="3"/>
</dbReference>
<evidence type="ECO:0000313" key="6">
    <source>
        <dbReference type="Proteomes" id="UP000663623"/>
    </source>
</evidence>
<dbReference type="InterPro" id="IPR029787">
    <property type="entry name" value="Nucleotide_cyclase"/>
</dbReference>
<proteinExistence type="predicted"/>
<reference evidence="5 6" key="1">
    <citation type="submission" date="2021-02" db="EMBL/GenBank/DDBJ databases">
        <title>Nitrogen-fixing ability and nitrogen fixation related genes of thermophilic fermentative bacteria in the genus Caldicellulosiruptor.</title>
        <authorList>
            <person name="Chen Y."/>
            <person name="Nishihara A."/>
            <person name="Haruta S."/>
        </authorList>
    </citation>
    <scope>NUCLEOTIDE SEQUENCE [LARGE SCALE GENOMIC DNA]</scope>
    <source>
        <strain evidence="5 6">YA01</strain>
    </source>
</reference>
<dbReference type="SUPFAM" id="SSF48452">
    <property type="entry name" value="TPR-like"/>
    <property type="match status" value="3"/>
</dbReference>
<evidence type="ECO:0000313" key="5">
    <source>
        <dbReference type="EMBL" id="BCS80730.1"/>
    </source>
</evidence>
<sequence length="1158" mass="134482">MFCFNCGNKLQEKFVSSCIVCGIKFDKYCANCNYPVPSFANFCPNCGSFISKSQEYSKTEELKKLAIMFADVSDFTKLSEKFSPDELRNLINEFFEYILRPVYNFNGIVDKFIGDCALIIFGLKDSPIDAPLKSVQCALEMIKLSQEFSKTKNINLFLSVGINYGFVMVGKIGGFFEKDYTVLGDVVNTAQRLQTAAPPNTIYVSESIYRETYENIEYSGPIELNLKNKSKVVKCYIPKKVNEQVEYNHIIEVLLHNYTSNVIDRIISKDSDFLVLLSSDNCGKHFIINIIMRHLDKSNIRYYYISLSERYAQKPFYLLSLLILKILNVNYEDSLIIKKNRLISFAEYLFKENLKMAEKCYNYLSLILHLDLSSDFKEFISYMTPEDIMFELFEVITFFLKKVFETEFSVVIIENLNLADKESLDFIVSFISQQQSKPFFIFSTNTELRNFPENYYIRVNELSIENIKKAVQIYFNTKEVDNESLRLLIDISEGKLDYLLETLKWLEVNKFYIVLNDIFKIVLSEKNIESIKTNIILNKIFHVENEILDFLKIAAVYGFRFSSRIIFNILQPSKEPSYLITQAQKLNLIKFVDSVYNSNFPDKIYQFVEPEIVKILLELIPLHIRKNLHLKIATTIEKIVSKEDLAIYYETLFYHYKEAGNFLKGANYLFELAMQYKKRQLINYALKYLYKLLDEIKNINVEDAITLYTSIIEQLASSEKNLGNYEAAISHYTKLLNLYKTDEEKFLLEAEICECYILQSNFEKAKTYLNKLKENYVFEGNIKKSRILYLLCLYKSYIGEPDLQYYINQLEITLKENDDFEQLAQILNIVSYSVYAFTGESKKAFLYLKKALNYANKSKNLLLKAKILTNIGTLYYEEGKSSEAIKYMFDAFELSKILSNRHLQLILLNNIGIINFEKGVLGKALESFLKALSYADEWKLFYEECVSYLNLGELYLEKGDIIESYNSFSQSLDLANKFNFISEKALSLIGLAKVMLEKGNLSAANDLLNEVAKIISDSKENRIELEYILAKTKLDLLKNKVDNAILVIEKAIAITEQLKNPLHKIKTLRMYSTVLRHKGEYISALKNLKVCEKLANQIESSLELAKIYYDIANTYIVLGNEKEFDETIKLAHFWAEKIDSEHNIKSLIDTLLKQSKRG</sequence>
<dbReference type="CDD" id="cd07302">
    <property type="entry name" value="CHD"/>
    <property type="match status" value="1"/>
</dbReference>
<dbReference type="PROSITE" id="PS50005">
    <property type="entry name" value="TPR"/>
    <property type="match status" value="2"/>
</dbReference>
<keyword evidence="1" id="KW-0547">Nucleotide-binding</keyword>
<dbReference type="InterPro" id="IPR001054">
    <property type="entry name" value="A/G_cyclase"/>
</dbReference>
<dbReference type="PANTHER" id="PTHR16305">
    <property type="entry name" value="TESTICULAR SOLUBLE ADENYLYL CYCLASE"/>
    <property type="match status" value="1"/>
</dbReference>
<dbReference type="InterPro" id="IPR027417">
    <property type="entry name" value="P-loop_NTPase"/>
</dbReference>
<dbReference type="InterPro" id="IPR019734">
    <property type="entry name" value="TPR_rpt"/>
</dbReference>
<dbReference type="SMART" id="SM00028">
    <property type="entry name" value="TPR"/>
    <property type="match status" value="5"/>
</dbReference>
<organism evidence="5 6">
    <name type="scientific">Caldicellulosiruptor diazotrophicus</name>
    <dbReference type="NCBI Taxonomy" id="2806205"/>
    <lineage>
        <taxon>Bacteria</taxon>
        <taxon>Bacillati</taxon>
        <taxon>Bacillota</taxon>
        <taxon>Bacillota incertae sedis</taxon>
        <taxon>Caldicellulosiruptorales</taxon>
        <taxon>Caldicellulosiruptoraceae</taxon>
        <taxon>Caldicellulosiruptor</taxon>
    </lineage>
</organism>
<evidence type="ECO:0000256" key="1">
    <source>
        <dbReference type="ARBA" id="ARBA00022741"/>
    </source>
</evidence>
<evidence type="ECO:0000256" key="2">
    <source>
        <dbReference type="ARBA" id="ARBA00022840"/>
    </source>
</evidence>
<dbReference type="InterPro" id="IPR011990">
    <property type="entry name" value="TPR-like_helical_dom_sf"/>
</dbReference>
<dbReference type="PANTHER" id="PTHR16305:SF28">
    <property type="entry name" value="GUANYLATE CYCLASE DOMAIN-CONTAINING PROTEIN"/>
    <property type="match status" value="1"/>
</dbReference>
<dbReference type="SMART" id="SM00044">
    <property type="entry name" value="CYCc"/>
    <property type="match status" value="1"/>
</dbReference>
<feature type="repeat" description="TPR" evidence="3">
    <location>
        <begin position="865"/>
        <end position="898"/>
    </location>
</feature>
<feature type="domain" description="Guanylate cyclase" evidence="4">
    <location>
        <begin position="66"/>
        <end position="194"/>
    </location>
</feature>
<evidence type="ECO:0000259" key="4">
    <source>
        <dbReference type="PROSITE" id="PS50125"/>
    </source>
</evidence>
<gene>
    <name evidence="5" type="ORF">CaldiYA01_06900</name>
</gene>
<dbReference type="Pfam" id="PF13181">
    <property type="entry name" value="TPR_8"/>
    <property type="match status" value="2"/>
</dbReference>
<dbReference type="Proteomes" id="UP000663623">
    <property type="component" value="Chromosome"/>
</dbReference>
<keyword evidence="6" id="KW-1185">Reference proteome</keyword>
<dbReference type="SUPFAM" id="SSF52540">
    <property type="entry name" value="P-loop containing nucleoside triphosphate hydrolases"/>
    <property type="match status" value="1"/>
</dbReference>